<dbReference type="OrthoDB" id="250246at2"/>
<evidence type="ECO:0000256" key="1">
    <source>
        <dbReference type="SAM" id="MobiDB-lite"/>
    </source>
</evidence>
<name>A0A4R4ZD44_9PSEU</name>
<dbReference type="Gene3D" id="3.40.640.10">
    <property type="entry name" value="Type I PLP-dependent aspartate aminotransferase-like (Major domain)"/>
    <property type="match status" value="1"/>
</dbReference>
<dbReference type="InterPro" id="IPR015422">
    <property type="entry name" value="PyrdxlP-dep_Trfase_small"/>
</dbReference>
<gene>
    <name evidence="3" type="ORF">E1288_02030</name>
</gene>
<dbReference type="EMBL" id="SMKW01000002">
    <property type="protein sequence ID" value="TDD55966.1"/>
    <property type="molecule type" value="Genomic_DNA"/>
</dbReference>
<reference evidence="3 4" key="1">
    <citation type="submission" date="2019-03" db="EMBL/GenBank/DDBJ databases">
        <title>Draft genome sequences of novel Actinobacteria.</title>
        <authorList>
            <person name="Sahin N."/>
            <person name="Ay H."/>
            <person name="Saygin H."/>
        </authorList>
    </citation>
    <scope>NUCLEOTIDE SEQUENCE [LARGE SCALE GENOMIC DNA]</scope>
    <source>
        <strain evidence="3 4">7K502</strain>
    </source>
</reference>
<dbReference type="PANTHER" id="PTHR43586:SF15">
    <property type="entry name" value="BLR3095 PROTEIN"/>
    <property type="match status" value="1"/>
</dbReference>
<comment type="caution">
    <text evidence="3">The sequence shown here is derived from an EMBL/GenBank/DDBJ whole genome shotgun (WGS) entry which is preliminary data.</text>
</comment>
<feature type="region of interest" description="Disordered" evidence="1">
    <location>
        <begin position="1"/>
        <end position="21"/>
    </location>
</feature>
<dbReference type="InterPro" id="IPR015424">
    <property type="entry name" value="PyrdxlP-dep_Trfase"/>
</dbReference>
<sequence>MEGMRTIPLTHGPSFPILGTTPDRGGTVDLARFREQFAVLDRIAWLSTPSCAPAAEPVLRALHAELANWDLGDFSWPQRDQAAQHSRRQVAGLLGVDPEHVALVQSVAEAVATVAAALPAGSRVVVGAEEFRSNIFPLLAAEQRGVHVEQVPMPGGCLRSESLVAAIAEDTTLVALSDVQSATGWRTDLAAVSARCREVGAQLFVDATQSAGVLALPEDVEPDFIAIHGYKWLLCPRGAAWFYVRPDRLAALTPLAPNVKTSPEPQDYYGGPLSYAPGARRLDMSPCWPSWAGAAAALDLLMALDSAELERHCLELAGLLREGAQERGFRCSPTERPSHIVTIAVPDADVAVHRLAARDVRATARAGALRFGLHGFNTADDVSRTLSALESTA</sequence>
<evidence type="ECO:0000313" key="3">
    <source>
        <dbReference type="EMBL" id="TDD55966.1"/>
    </source>
</evidence>
<dbReference type="Pfam" id="PF00266">
    <property type="entry name" value="Aminotran_5"/>
    <property type="match status" value="1"/>
</dbReference>
<feature type="domain" description="Aminotransferase class V" evidence="2">
    <location>
        <begin position="81"/>
        <end position="351"/>
    </location>
</feature>
<accession>A0A4R4ZD44</accession>
<dbReference type="SUPFAM" id="SSF53383">
    <property type="entry name" value="PLP-dependent transferases"/>
    <property type="match status" value="1"/>
</dbReference>
<keyword evidence="4" id="KW-1185">Reference proteome</keyword>
<proteinExistence type="predicted"/>
<dbReference type="Gene3D" id="3.90.1150.10">
    <property type="entry name" value="Aspartate Aminotransferase, domain 1"/>
    <property type="match status" value="1"/>
</dbReference>
<dbReference type="Proteomes" id="UP000294947">
    <property type="component" value="Unassembled WGS sequence"/>
</dbReference>
<dbReference type="GO" id="GO:0008483">
    <property type="term" value="F:transaminase activity"/>
    <property type="evidence" value="ECO:0007669"/>
    <property type="project" value="UniProtKB-KW"/>
</dbReference>
<dbReference type="InterPro" id="IPR015421">
    <property type="entry name" value="PyrdxlP-dep_Trfase_major"/>
</dbReference>
<keyword evidence="3" id="KW-0032">Aminotransferase</keyword>
<evidence type="ECO:0000313" key="4">
    <source>
        <dbReference type="Proteomes" id="UP000294947"/>
    </source>
</evidence>
<evidence type="ECO:0000259" key="2">
    <source>
        <dbReference type="Pfam" id="PF00266"/>
    </source>
</evidence>
<keyword evidence="3" id="KW-0808">Transferase</keyword>
<dbReference type="PANTHER" id="PTHR43586">
    <property type="entry name" value="CYSTEINE DESULFURASE"/>
    <property type="match status" value="1"/>
</dbReference>
<organism evidence="3 4">
    <name type="scientific">Saccharopolyspora elongata</name>
    <dbReference type="NCBI Taxonomy" id="2530387"/>
    <lineage>
        <taxon>Bacteria</taxon>
        <taxon>Bacillati</taxon>
        <taxon>Actinomycetota</taxon>
        <taxon>Actinomycetes</taxon>
        <taxon>Pseudonocardiales</taxon>
        <taxon>Pseudonocardiaceae</taxon>
        <taxon>Saccharopolyspora</taxon>
    </lineage>
</organism>
<protein>
    <submittedName>
        <fullName evidence="3">Aminotransferase class V-fold PLP-dependent enzyme</fullName>
    </submittedName>
</protein>
<dbReference type="InterPro" id="IPR000192">
    <property type="entry name" value="Aminotrans_V_dom"/>
</dbReference>
<dbReference type="AlphaFoldDB" id="A0A4R4ZD44"/>